<feature type="transmembrane region" description="Helical" evidence="1">
    <location>
        <begin position="25"/>
        <end position="49"/>
    </location>
</feature>
<accession>A0A2J5HF40</accession>
<dbReference type="EMBL" id="KZ559646">
    <property type="protein sequence ID" value="PLN75510.1"/>
    <property type="molecule type" value="Genomic_DNA"/>
</dbReference>
<keyword evidence="1" id="KW-0812">Transmembrane</keyword>
<reference evidence="3" key="1">
    <citation type="submission" date="2017-12" db="EMBL/GenBank/DDBJ databases">
        <authorList>
            <consortium name="DOE Joint Genome Institute"/>
            <person name="Mondo S.J."/>
            <person name="Kjaerbolling I."/>
            <person name="Vesth T.C."/>
            <person name="Frisvad J.C."/>
            <person name="Nybo J.L."/>
            <person name="Theobald S."/>
            <person name="Kuo A."/>
            <person name="Bowyer P."/>
            <person name="Matsuda Y."/>
            <person name="Lyhne E.K."/>
            <person name="Kogle M.E."/>
            <person name="Clum A."/>
            <person name="Lipzen A."/>
            <person name="Salamov A."/>
            <person name="Ngan C.Y."/>
            <person name="Daum C."/>
            <person name="Chiniquy J."/>
            <person name="Barry K."/>
            <person name="LaButti K."/>
            <person name="Haridas S."/>
            <person name="Simmons B.A."/>
            <person name="Magnuson J.K."/>
            <person name="Mortensen U.H."/>
            <person name="Larsen T.O."/>
            <person name="Grigoriev I.V."/>
            <person name="Baker S.E."/>
            <person name="Andersen M.R."/>
            <person name="Nordberg H.P."/>
            <person name="Cantor M.N."/>
            <person name="Hua S.X."/>
        </authorList>
    </citation>
    <scope>NUCLEOTIDE SEQUENCE [LARGE SCALE GENOMIC DNA]</scope>
    <source>
        <strain evidence="3">IBT 19404</strain>
    </source>
</reference>
<protein>
    <submittedName>
        <fullName evidence="2">Uncharacterized protein</fullName>
    </submittedName>
</protein>
<dbReference type="Proteomes" id="UP000235023">
    <property type="component" value="Unassembled WGS sequence"/>
</dbReference>
<proteinExistence type="predicted"/>
<feature type="non-terminal residue" evidence="2">
    <location>
        <position position="51"/>
    </location>
</feature>
<gene>
    <name evidence="2" type="ORF">BDW42DRAFT_180541</name>
</gene>
<evidence type="ECO:0000313" key="3">
    <source>
        <dbReference type="Proteomes" id="UP000235023"/>
    </source>
</evidence>
<keyword evidence="3" id="KW-1185">Reference proteome</keyword>
<organism evidence="2 3">
    <name type="scientific">Aspergillus taichungensis</name>
    <dbReference type="NCBI Taxonomy" id="482145"/>
    <lineage>
        <taxon>Eukaryota</taxon>
        <taxon>Fungi</taxon>
        <taxon>Dikarya</taxon>
        <taxon>Ascomycota</taxon>
        <taxon>Pezizomycotina</taxon>
        <taxon>Eurotiomycetes</taxon>
        <taxon>Eurotiomycetidae</taxon>
        <taxon>Eurotiales</taxon>
        <taxon>Aspergillaceae</taxon>
        <taxon>Aspergillus</taxon>
        <taxon>Aspergillus subgen. Circumdati</taxon>
    </lineage>
</organism>
<dbReference type="PROSITE" id="PS51257">
    <property type="entry name" value="PROKAR_LIPOPROTEIN"/>
    <property type="match status" value="1"/>
</dbReference>
<dbReference type="AlphaFoldDB" id="A0A2J5HF40"/>
<evidence type="ECO:0000313" key="2">
    <source>
        <dbReference type="EMBL" id="PLN75510.1"/>
    </source>
</evidence>
<keyword evidence="1" id="KW-1133">Transmembrane helix</keyword>
<evidence type="ECO:0000256" key="1">
    <source>
        <dbReference type="SAM" id="Phobius"/>
    </source>
</evidence>
<keyword evidence="1" id="KW-0472">Membrane</keyword>
<name>A0A2J5HF40_9EURO</name>
<sequence>MHCLGYRPIHIYCTVSVHRYLLYHYLFVLLVGCPWNWFNFLVSIVASIWKV</sequence>